<protein>
    <submittedName>
        <fullName evidence="2">Putative secreted peptide</fullName>
    </submittedName>
</protein>
<dbReference type="EMBL" id="GGFM01011849">
    <property type="protein sequence ID" value="MBW32600.1"/>
    <property type="molecule type" value="Transcribed_RNA"/>
</dbReference>
<reference evidence="2" key="1">
    <citation type="submission" date="2018-01" db="EMBL/GenBank/DDBJ databases">
        <title>An insight into the sialome of Amazonian anophelines.</title>
        <authorList>
            <person name="Ribeiro J.M."/>
            <person name="Scarpassa V."/>
            <person name="Calvo E."/>
        </authorList>
    </citation>
    <scope>NUCLEOTIDE SEQUENCE</scope>
    <source>
        <tissue evidence="2">Salivary glands</tissue>
    </source>
</reference>
<accession>A0A2M3ZVX0</accession>
<evidence type="ECO:0000256" key="1">
    <source>
        <dbReference type="SAM" id="SignalP"/>
    </source>
</evidence>
<organism evidence="2">
    <name type="scientific">Anopheles braziliensis</name>
    <dbReference type="NCBI Taxonomy" id="58242"/>
    <lineage>
        <taxon>Eukaryota</taxon>
        <taxon>Metazoa</taxon>
        <taxon>Ecdysozoa</taxon>
        <taxon>Arthropoda</taxon>
        <taxon>Hexapoda</taxon>
        <taxon>Insecta</taxon>
        <taxon>Pterygota</taxon>
        <taxon>Neoptera</taxon>
        <taxon>Endopterygota</taxon>
        <taxon>Diptera</taxon>
        <taxon>Nematocera</taxon>
        <taxon>Culicoidea</taxon>
        <taxon>Culicidae</taxon>
        <taxon>Anophelinae</taxon>
        <taxon>Anopheles</taxon>
    </lineage>
</organism>
<evidence type="ECO:0000313" key="2">
    <source>
        <dbReference type="EMBL" id="MBW32600.1"/>
    </source>
</evidence>
<feature type="chain" id="PRO_5014617212" evidence="1">
    <location>
        <begin position="23"/>
        <end position="121"/>
    </location>
</feature>
<feature type="signal peptide" evidence="1">
    <location>
        <begin position="1"/>
        <end position="22"/>
    </location>
</feature>
<sequence>MVDPCVALVVVVVSVVPWPCHSFSKPRESMLHRGGYRWNGLFSAAAIAPLSRATPQCLDTHDLLHSGAFRERSRAAIVPRMPRFWREFHDSPKIFRKCSRSGIVVPVGRECVRNVVAVTVK</sequence>
<dbReference type="AlphaFoldDB" id="A0A2M3ZVX0"/>
<keyword evidence="1" id="KW-0732">Signal</keyword>
<proteinExistence type="predicted"/>
<name>A0A2M3ZVX0_9DIPT</name>